<dbReference type="InterPro" id="IPR036890">
    <property type="entry name" value="HATPase_C_sf"/>
</dbReference>
<dbReference type="PROSITE" id="PS50109">
    <property type="entry name" value="HIS_KIN"/>
    <property type="match status" value="1"/>
</dbReference>
<dbReference type="SMART" id="SM00387">
    <property type="entry name" value="HATPase_c"/>
    <property type="match status" value="1"/>
</dbReference>
<dbReference type="EC" id="2.7.13.3" evidence="2"/>
<protein>
    <recommendedName>
        <fullName evidence="2">histidine kinase</fullName>
        <ecNumber evidence="2">2.7.13.3</ecNumber>
    </recommendedName>
</protein>
<dbReference type="AlphaFoldDB" id="A0A316H6H3"/>
<dbReference type="SUPFAM" id="SSF55874">
    <property type="entry name" value="ATPase domain of HSP90 chaperone/DNA topoisomerase II/histidine kinase"/>
    <property type="match status" value="1"/>
</dbReference>
<dbReference type="InterPro" id="IPR003594">
    <property type="entry name" value="HATPase_dom"/>
</dbReference>
<evidence type="ECO:0000256" key="4">
    <source>
        <dbReference type="SAM" id="Phobius"/>
    </source>
</evidence>
<dbReference type="CDD" id="cd00082">
    <property type="entry name" value="HisKA"/>
    <property type="match status" value="1"/>
</dbReference>
<comment type="catalytic activity">
    <reaction evidence="1">
        <text>ATP + protein L-histidine = ADP + protein N-phospho-L-histidine.</text>
        <dbReference type="EC" id="2.7.13.3"/>
    </reaction>
</comment>
<dbReference type="PRINTS" id="PR00344">
    <property type="entry name" value="BCTRLSENSOR"/>
</dbReference>
<keyword evidence="6" id="KW-0808">Transferase</keyword>
<evidence type="ECO:0000256" key="1">
    <source>
        <dbReference type="ARBA" id="ARBA00000085"/>
    </source>
</evidence>
<evidence type="ECO:0000256" key="2">
    <source>
        <dbReference type="ARBA" id="ARBA00012438"/>
    </source>
</evidence>
<dbReference type="SMART" id="SM00388">
    <property type="entry name" value="HisKA"/>
    <property type="match status" value="1"/>
</dbReference>
<keyword evidence="4" id="KW-0472">Membrane</keyword>
<dbReference type="EMBL" id="QGHA01000012">
    <property type="protein sequence ID" value="PWK72488.1"/>
    <property type="molecule type" value="Genomic_DNA"/>
</dbReference>
<dbReference type="Pfam" id="PF02518">
    <property type="entry name" value="HATPase_c"/>
    <property type="match status" value="1"/>
</dbReference>
<evidence type="ECO:0000313" key="6">
    <source>
        <dbReference type="EMBL" id="PWK72488.1"/>
    </source>
</evidence>
<reference evidence="6 7" key="1">
    <citation type="submission" date="2018-05" db="EMBL/GenBank/DDBJ databases">
        <title>Genomic Encyclopedia of Archaeal and Bacterial Type Strains, Phase II (KMG-II): from individual species to whole genera.</title>
        <authorList>
            <person name="Goeker M."/>
        </authorList>
    </citation>
    <scope>NUCLEOTIDE SEQUENCE [LARGE SCALE GENOMIC DNA]</scope>
    <source>
        <strain evidence="6 7">DSM 19975</strain>
    </source>
</reference>
<sequence length="503" mass="57561">MMQKNARLIIVICASAIAMVLLLQFYWVKNYYAVNQATFEKEVNMAFEDALKKEFSLRCDTIQMLIAKHLMDTSEFRITSKWDSTKNGQIYTIANAHRLKDAFKFSSVSFREINKAVMPGDTAFKWVIAKRFAYNLRTEDLQNHIVYYRTQNLGAFMVDEVSKYDFDTVRLRPVLKKYLNERGINIPFGFYLRERDSTFNRSHFDKKLLDKFPIITKSYPTYQQNSKQQFVRALFSNPFTYVIARTGYMFAGSLLLIAVVAFSLIYLLRLLLREKRLSAIKNDFIGNITHEFKTPIATASAAIEALSGFGVLNDPTRTQRYLSHSKNELDKLSALVDKVLNIAVHENSGFNIKPEPVNIDTEIQYLLTNTSALPGKKIHWLYNNSTGLSIVKADRLYFQHAINNIIDNAVKYSKDGDMYINVHVSLKNNFLIIAVTDDGVGIAANDLPLVFEKFYRVPTGKHKVKGHGLGLSYVKSIVERHSGWCKIESEPDKGTTVNLAWPI</sequence>
<dbReference type="InterPro" id="IPR004358">
    <property type="entry name" value="Sig_transdc_His_kin-like_C"/>
</dbReference>
<dbReference type="GO" id="GO:0000155">
    <property type="term" value="F:phosphorelay sensor kinase activity"/>
    <property type="evidence" value="ECO:0007669"/>
    <property type="project" value="InterPro"/>
</dbReference>
<dbReference type="Gene3D" id="3.30.565.10">
    <property type="entry name" value="Histidine kinase-like ATPase, C-terminal domain"/>
    <property type="match status" value="1"/>
</dbReference>
<comment type="caution">
    <text evidence="6">The sequence shown here is derived from an EMBL/GenBank/DDBJ whole genome shotgun (WGS) entry which is preliminary data.</text>
</comment>
<dbReference type="InterPro" id="IPR003661">
    <property type="entry name" value="HisK_dim/P_dom"/>
</dbReference>
<feature type="transmembrane region" description="Helical" evidence="4">
    <location>
        <begin position="248"/>
        <end position="272"/>
    </location>
</feature>
<dbReference type="RefSeq" id="WP_109609699.1">
    <property type="nucleotide sequence ID" value="NZ_QGHA01000012.1"/>
</dbReference>
<keyword evidence="4" id="KW-0812">Transmembrane</keyword>
<feature type="transmembrane region" description="Helical" evidence="4">
    <location>
        <begin position="7"/>
        <end position="27"/>
    </location>
</feature>
<evidence type="ECO:0000256" key="3">
    <source>
        <dbReference type="ARBA" id="ARBA00022553"/>
    </source>
</evidence>
<keyword evidence="7" id="KW-1185">Reference proteome</keyword>
<dbReference type="InterPro" id="IPR036097">
    <property type="entry name" value="HisK_dim/P_sf"/>
</dbReference>
<dbReference type="SUPFAM" id="SSF47384">
    <property type="entry name" value="Homodimeric domain of signal transducing histidine kinase"/>
    <property type="match status" value="1"/>
</dbReference>
<dbReference type="PANTHER" id="PTHR43547">
    <property type="entry name" value="TWO-COMPONENT HISTIDINE KINASE"/>
    <property type="match status" value="1"/>
</dbReference>
<dbReference type="Pfam" id="PF00512">
    <property type="entry name" value="HisKA"/>
    <property type="match status" value="1"/>
</dbReference>
<dbReference type="PANTHER" id="PTHR43547:SF2">
    <property type="entry name" value="HYBRID SIGNAL TRANSDUCTION HISTIDINE KINASE C"/>
    <property type="match status" value="1"/>
</dbReference>
<feature type="domain" description="Histidine kinase" evidence="5">
    <location>
        <begin position="287"/>
        <end position="503"/>
    </location>
</feature>
<organism evidence="6 7">
    <name type="scientific">Mucilaginibacter oryzae</name>
    <dbReference type="NCBI Taxonomy" id="468058"/>
    <lineage>
        <taxon>Bacteria</taxon>
        <taxon>Pseudomonadati</taxon>
        <taxon>Bacteroidota</taxon>
        <taxon>Sphingobacteriia</taxon>
        <taxon>Sphingobacteriales</taxon>
        <taxon>Sphingobacteriaceae</taxon>
        <taxon>Mucilaginibacter</taxon>
    </lineage>
</organism>
<accession>A0A316H6H3</accession>
<dbReference type="Proteomes" id="UP000245678">
    <property type="component" value="Unassembled WGS sequence"/>
</dbReference>
<dbReference type="Gene3D" id="1.10.287.130">
    <property type="match status" value="1"/>
</dbReference>
<evidence type="ECO:0000259" key="5">
    <source>
        <dbReference type="PROSITE" id="PS50109"/>
    </source>
</evidence>
<dbReference type="CDD" id="cd00075">
    <property type="entry name" value="HATPase"/>
    <property type="match status" value="1"/>
</dbReference>
<proteinExistence type="predicted"/>
<keyword evidence="3" id="KW-0597">Phosphoprotein</keyword>
<keyword evidence="6" id="KW-0418">Kinase</keyword>
<dbReference type="InterPro" id="IPR005467">
    <property type="entry name" value="His_kinase_dom"/>
</dbReference>
<gene>
    <name evidence="6" type="ORF">LX99_04345</name>
</gene>
<name>A0A316H6H3_9SPHI</name>
<keyword evidence="4" id="KW-1133">Transmembrane helix</keyword>
<evidence type="ECO:0000313" key="7">
    <source>
        <dbReference type="Proteomes" id="UP000245678"/>
    </source>
</evidence>